<accession>A0A1H5SI11</accession>
<evidence type="ECO:0000313" key="2">
    <source>
        <dbReference type="EMBL" id="SEF50090.1"/>
    </source>
</evidence>
<dbReference type="AlphaFoldDB" id="A0A1H5SI11"/>
<dbReference type="NCBIfam" id="NF040747">
    <property type="entry name" value="reduct_C_alpha"/>
    <property type="match status" value="1"/>
</dbReference>
<reference evidence="3" key="1">
    <citation type="submission" date="2016-10" db="EMBL/GenBank/DDBJ databases">
        <authorList>
            <person name="Varghese N."/>
            <person name="Submissions S."/>
        </authorList>
    </citation>
    <scope>NUCLEOTIDE SEQUENCE [LARGE SCALE GENOMIC DNA]</scope>
    <source>
        <strain evidence="3">DSM 5463</strain>
    </source>
</reference>
<dbReference type="Proteomes" id="UP000242850">
    <property type="component" value="Unassembled WGS sequence"/>
</dbReference>
<dbReference type="InterPro" id="IPR003664">
    <property type="entry name" value="FA_synthesis"/>
</dbReference>
<evidence type="ECO:0000313" key="3">
    <source>
        <dbReference type="Proteomes" id="UP000242850"/>
    </source>
</evidence>
<dbReference type="Gene3D" id="3.40.718.10">
    <property type="entry name" value="Isopropylmalate Dehydrogenase"/>
    <property type="match status" value="1"/>
</dbReference>
<dbReference type="GO" id="GO:0006633">
    <property type="term" value="P:fatty acid biosynthetic process"/>
    <property type="evidence" value="ECO:0007669"/>
    <property type="project" value="InterPro"/>
</dbReference>
<protein>
    <submittedName>
        <fullName evidence="2">Fatty acid/phospholipid biosynthesis enzyme</fullName>
    </submittedName>
</protein>
<dbReference type="PIRSF" id="PIRSF036593">
    <property type="entry name" value="GrdD"/>
    <property type="match status" value="1"/>
</dbReference>
<evidence type="ECO:0000256" key="1">
    <source>
        <dbReference type="PIRSR" id="PIRSR036593-50"/>
    </source>
</evidence>
<keyword evidence="3" id="KW-1185">Reference proteome</keyword>
<name>A0A1H5SI11_9CLOT</name>
<sequence>MTNENVKKLIGEVFNEIADAIKSGNFGKKVKIGLTTFGSEHGVEELVKAAELATRKYNDFEVVLIGPRVDTSLTIYEVANDGEGHKLMEELLDKGEIQGCVTQHYNFPIGVSTVGRVITPGRGRELILATTTGTSSTNRVEGMIKNAIYGIITAKACGIKNPTIGILNVEGARQVEKALRELKENGYDINFAESIRSDGGVIMRGNDLLTASSDVMVMDSLTGNLLVKIFSSFTSGGDYETLGYGYGPGIGEGYNRLICIISRASGAPVVCEALRFCATCAQNNILEIAKVEFEKANKAGLKEILARITKTNQAVEEKEVVAPPKKVVTAQISGVDILELENAVKELWKNGIYSESGMGCTGPVILVSDEDHERAVNILKSKGFIA</sequence>
<gene>
    <name evidence="2" type="ORF">SAMN05660865_00351</name>
</gene>
<dbReference type="Pfam" id="PF02504">
    <property type="entry name" value="FA_synthesis"/>
    <property type="match status" value="1"/>
</dbReference>
<proteinExistence type="predicted"/>
<dbReference type="RefSeq" id="WP_103895373.1">
    <property type="nucleotide sequence ID" value="NZ_FNUK01000003.1"/>
</dbReference>
<organism evidence="2 3">
    <name type="scientific">Caloramator fervidus</name>
    <dbReference type="NCBI Taxonomy" id="29344"/>
    <lineage>
        <taxon>Bacteria</taxon>
        <taxon>Bacillati</taxon>
        <taxon>Bacillota</taxon>
        <taxon>Clostridia</taxon>
        <taxon>Eubacteriales</taxon>
        <taxon>Clostridiaceae</taxon>
        <taxon>Caloramator</taxon>
    </lineage>
</organism>
<feature type="active site" evidence="1">
    <location>
        <position position="360"/>
    </location>
</feature>
<dbReference type="SUPFAM" id="SSF53659">
    <property type="entry name" value="Isocitrate/Isopropylmalate dehydrogenase-like"/>
    <property type="match status" value="1"/>
</dbReference>
<dbReference type="InterPro" id="IPR012116">
    <property type="entry name" value="Gly_reductase_pC_asu"/>
</dbReference>
<dbReference type="GO" id="GO:0016747">
    <property type="term" value="F:acyltransferase activity, transferring groups other than amino-acyl groups"/>
    <property type="evidence" value="ECO:0007669"/>
    <property type="project" value="InterPro"/>
</dbReference>
<dbReference type="EMBL" id="FNUK01000003">
    <property type="protein sequence ID" value="SEF50090.1"/>
    <property type="molecule type" value="Genomic_DNA"/>
</dbReference>
<dbReference type="OrthoDB" id="9769886at2"/>